<evidence type="ECO:0000256" key="2">
    <source>
        <dbReference type="ARBA" id="ARBA00022473"/>
    </source>
</evidence>
<dbReference type="InterPro" id="IPR009057">
    <property type="entry name" value="Homeodomain-like_sf"/>
</dbReference>
<dbReference type="GO" id="GO:0000978">
    <property type="term" value="F:RNA polymerase II cis-regulatory region sequence-specific DNA binding"/>
    <property type="evidence" value="ECO:0007669"/>
    <property type="project" value="TreeGrafter"/>
</dbReference>
<dbReference type="InterPro" id="IPR001523">
    <property type="entry name" value="Paired_dom"/>
</dbReference>
<dbReference type="InterPro" id="IPR043182">
    <property type="entry name" value="PAIRED_DNA-bd_dom"/>
</dbReference>
<evidence type="ECO:0000313" key="10">
    <source>
        <dbReference type="EMBL" id="CAF4491616.1"/>
    </source>
</evidence>
<protein>
    <recommendedName>
        <fullName evidence="9">Paired domain-containing protein</fullName>
    </recommendedName>
</protein>
<evidence type="ECO:0000259" key="9">
    <source>
        <dbReference type="PROSITE" id="PS51057"/>
    </source>
</evidence>
<dbReference type="FunFam" id="1.10.10.10:FF:000013">
    <property type="entry name" value="Paired box 8 isoform 1"/>
    <property type="match status" value="1"/>
</dbReference>
<evidence type="ECO:0000313" key="11">
    <source>
        <dbReference type="Proteomes" id="UP000663873"/>
    </source>
</evidence>
<comment type="caution">
    <text evidence="10">The sequence shown here is derived from an EMBL/GenBank/DDBJ whole genome shotgun (WGS) entry which is preliminary data.</text>
</comment>
<keyword evidence="4" id="KW-0805">Transcription regulation</keyword>
<feature type="compositionally biased region" description="Polar residues" evidence="8">
    <location>
        <begin position="200"/>
        <end position="212"/>
    </location>
</feature>
<dbReference type="PROSITE" id="PS51057">
    <property type="entry name" value="PAIRED_2"/>
    <property type="match status" value="1"/>
</dbReference>
<feature type="region of interest" description="Disordered" evidence="8">
    <location>
        <begin position="137"/>
        <end position="212"/>
    </location>
</feature>
<dbReference type="PANTHER" id="PTHR45636:SF43">
    <property type="entry name" value="PAIRED BOX POX-NEURO PROTEIN"/>
    <property type="match status" value="1"/>
</dbReference>
<dbReference type="Gene3D" id="1.10.10.10">
    <property type="entry name" value="Winged helix-like DNA-binding domain superfamily/Winged helix DNA-binding domain"/>
    <property type="match status" value="2"/>
</dbReference>
<dbReference type="GO" id="GO:0000981">
    <property type="term" value="F:DNA-binding transcription factor activity, RNA polymerase II-specific"/>
    <property type="evidence" value="ECO:0007669"/>
    <property type="project" value="TreeGrafter"/>
</dbReference>
<feature type="compositionally biased region" description="Low complexity" evidence="8">
    <location>
        <begin position="152"/>
        <end position="184"/>
    </location>
</feature>
<feature type="domain" description="Paired" evidence="9">
    <location>
        <begin position="18"/>
        <end position="144"/>
    </location>
</feature>
<dbReference type="Proteomes" id="UP000663873">
    <property type="component" value="Unassembled WGS sequence"/>
</dbReference>
<name>A0A820UWM5_9BILA</name>
<keyword evidence="6" id="KW-0804">Transcription</keyword>
<dbReference type="GO" id="GO:0005634">
    <property type="term" value="C:nucleus"/>
    <property type="evidence" value="ECO:0007669"/>
    <property type="project" value="UniProtKB-SubCell"/>
</dbReference>
<gene>
    <name evidence="10" type="ORF">UJA718_LOCUS25685</name>
</gene>
<keyword evidence="5" id="KW-0238">DNA-binding</keyword>
<dbReference type="CDD" id="cd00131">
    <property type="entry name" value="PAX"/>
    <property type="match status" value="1"/>
</dbReference>
<proteinExistence type="predicted"/>
<evidence type="ECO:0000256" key="5">
    <source>
        <dbReference type="ARBA" id="ARBA00023125"/>
    </source>
</evidence>
<reference evidence="10" key="1">
    <citation type="submission" date="2021-02" db="EMBL/GenBank/DDBJ databases">
        <authorList>
            <person name="Nowell W R."/>
        </authorList>
    </citation>
    <scope>NUCLEOTIDE SEQUENCE</scope>
</reference>
<dbReference type="InterPro" id="IPR043565">
    <property type="entry name" value="PAX_fam"/>
</dbReference>
<dbReference type="PROSITE" id="PS00034">
    <property type="entry name" value="PAIRED_1"/>
    <property type="match status" value="1"/>
</dbReference>
<evidence type="ECO:0000256" key="8">
    <source>
        <dbReference type="SAM" id="MobiDB-lite"/>
    </source>
</evidence>
<sequence length="249" mass="27085">MFPFNQFVAAQYRYSKFGHGGINQLGGVFVNGRPLPDLVRQSIVDLAKQGVRPCDISRQLRVSHGCVSKILGRFHETGSIRPGIIGGSKPKVATPKVVDAISSYKSQAPTMFAWEIRERLIADGICDSDKVPSVSSINRIVRNRGSSHDSSKTNNHNSNNNNSSPTTSNDTIGTPTPTTGTTSSMAMNGTASNEDDSRSHQTGVSSSPNGYSIHSLLNHSQYNLYANGYSTKRSQHHHSHGSRMSHHHM</sequence>
<evidence type="ECO:0000256" key="6">
    <source>
        <dbReference type="ARBA" id="ARBA00023163"/>
    </source>
</evidence>
<dbReference type="Pfam" id="PF00292">
    <property type="entry name" value="PAX"/>
    <property type="match status" value="1"/>
</dbReference>
<dbReference type="FunFam" id="1.10.10.10:FF:000003">
    <property type="entry name" value="Paired box protein Pax-6"/>
    <property type="match status" value="1"/>
</dbReference>
<dbReference type="SUPFAM" id="SSF46689">
    <property type="entry name" value="Homeodomain-like"/>
    <property type="match status" value="1"/>
</dbReference>
<keyword evidence="7" id="KW-0539">Nucleus</keyword>
<accession>A0A820UWM5</accession>
<dbReference type="PRINTS" id="PR00027">
    <property type="entry name" value="PAIREDBOX"/>
</dbReference>
<organism evidence="10 11">
    <name type="scientific">Rotaria socialis</name>
    <dbReference type="NCBI Taxonomy" id="392032"/>
    <lineage>
        <taxon>Eukaryota</taxon>
        <taxon>Metazoa</taxon>
        <taxon>Spiralia</taxon>
        <taxon>Gnathifera</taxon>
        <taxon>Rotifera</taxon>
        <taxon>Eurotatoria</taxon>
        <taxon>Bdelloidea</taxon>
        <taxon>Philodinida</taxon>
        <taxon>Philodinidae</taxon>
        <taxon>Rotaria</taxon>
    </lineage>
</organism>
<dbReference type="PANTHER" id="PTHR45636">
    <property type="entry name" value="PAIRED BOX PROTEIN PAX-6-RELATED-RELATED"/>
    <property type="match status" value="1"/>
</dbReference>
<dbReference type="InterPro" id="IPR036388">
    <property type="entry name" value="WH-like_DNA-bd_sf"/>
</dbReference>
<dbReference type="AlphaFoldDB" id="A0A820UWM5"/>
<evidence type="ECO:0000256" key="4">
    <source>
        <dbReference type="ARBA" id="ARBA00023015"/>
    </source>
</evidence>
<keyword evidence="3" id="KW-0563">Paired box</keyword>
<evidence type="ECO:0000256" key="1">
    <source>
        <dbReference type="ARBA" id="ARBA00004123"/>
    </source>
</evidence>
<comment type="subcellular location">
    <subcellularLocation>
        <location evidence="1">Nucleus</location>
    </subcellularLocation>
</comment>
<evidence type="ECO:0000256" key="7">
    <source>
        <dbReference type="ARBA" id="ARBA00023242"/>
    </source>
</evidence>
<keyword evidence="11" id="KW-1185">Reference proteome</keyword>
<feature type="non-terminal residue" evidence="10">
    <location>
        <position position="1"/>
    </location>
</feature>
<dbReference type="SMART" id="SM00351">
    <property type="entry name" value="PAX"/>
    <property type="match status" value="1"/>
</dbReference>
<dbReference type="EMBL" id="CAJOBP010006381">
    <property type="protein sequence ID" value="CAF4491616.1"/>
    <property type="molecule type" value="Genomic_DNA"/>
</dbReference>
<evidence type="ECO:0000256" key="3">
    <source>
        <dbReference type="ARBA" id="ARBA00022724"/>
    </source>
</evidence>
<keyword evidence="2" id="KW-0217">Developmental protein</keyword>